<dbReference type="RefSeq" id="WP_035665279.1">
    <property type="nucleotide sequence ID" value="NZ_BAUV01000022.1"/>
</dbReference>
<dbReference type="InterPro" id="IPR027304">
    <property type="entry name" value="Trigger_fact/SurA_dom_sf"/>
</dbReference>
<dbReference type="Proteomes" id="UP000018896">
    <property type="component" value="Unassembled WGS sequence"/>
</dbReference>
<accession>W4QWQ2</accession>
<keyword evidence="3" id="KW-0732">Signal</keyword>
<reference evidence="6 7" key="1">
    <citation type="journal article" date="2014" name="Genome Announc.">
        <title>Draft Genome Sequences of Three Alkaliphilic Bacillus Strains, Bacillus wakoensis JCM 9140T, Bacillus akibai JCM 9157T, and Bacillus hemicellulosilyticus JCM 9152T.</title>
        <authorList>
            <person name="Yuki M."/>
            <person name="Oshima K."/>
            <person name="Suda W."/>
            <person name="Oshida Y."/>
            <person name="Kitamura K."/>
            <person name="Iida T."/>
            <person name="Hattori M."/>
            <person name="Ohkuma M."/>
        </authorList>
    </citation>
    <scope>NUCLEOTIDE SEQUENCE [LARGE SCALE GENOMIC DNA]</scope>
    <source>
        <strain evidence="6 7">JCM 9157</strain>
    </source>
</reference>
<evidence type="ECO:0000313" key="6">
    <source>
        <dbReference type="EMBL" id="GAE35754.1"/>
    </source>
</evidence>
<dbReference type="SUPFAM" id="SSF109998">
    <property type="entry name" value="Triger factor/SurA peptide-binding domain-like"/>
    <property type="match status" value="1"/>
</dbReference>
<dbReference type="Pfam" id="PF13624">
    <property type="entry name" value="SurA_N_3"/>
    <property type="match status" value="1"/>
</dbReference>
<dbReference type="GO" id="GO:0003755">
    <property type="term" value="F:peptidyl-prolyl cis-trans isomerase activity"/>
    <property type="evidence" value="ECO:0007669"/>
    <property type="project" value="UniProtKB-KW"/>
</dbReference>
<dbReference type="PANTHER" id="PTHR47245:SF1">
    <property type="entry name" value="FOLDASE PROTEIN PRSA"/>
    <property type="match status" value="1"/>
</dbReference>
<keyword evidence="7" id="KW-1185">Reference proteome</keyword>
<dbReference type="InterPro" id="IPR050245">
    <property type="entry name" value="PrsA_foldase"/>
</dbReference>
<evidence type="ECO:0000256" key="1">
    <source>
        <dbReference type="ARBA" id="ARBA00000971"/>
    </source>
</evidence>
<dbReference type="PROSITE" id="PS51257">
    <property type="entry name" value="PROKAR_LIPOPROTEIN"/>
    <property type="match status" value="1"/>
</dbReference>
<evidence type="ECO:0000256" key="4">
    <source>
        <dbReference type="ARBA" id="ARBA00023110"/>
    </source>
</evidence>
<dbReference type="Gene3D" id="1.10.4030.10">
    <property type="entry name" value="Porin chaperone SurA, peptide-binding domain"/>
    <property type="match status" value="1"/>
</dbReference>
<dbReference type="AlphaFoldDB" id="W4QWQ2"/>
<keyword evidence="4" id="KW-0697">Rotamase</keyword>
<organism evidence="6 7">
    <name type="scientific">Halalkalibacter akibai (strain ATCC 43226 / DSM 21942 / CIP 109018 / JCM 9157 / 1139)</name>
    <name type="common">Bacillus akibai</name>
    <dbReference type="NCBI Taxonomy" id="1236973"/>
    <lineage>
        <taxon>Bacteria</taxon>
        <taxon>Bacillati</taxon>
        <taxon>Bacillota</taxon>
        <taxon>Bacilli</taxon>
        <taxon>Bacillales</taxon>
        <taxon>Bacillaceae</taxon>
        <taxon>Halalkalibacter</taxon>
    </lineage>
</organism>
<evidence type="ECO:0000256" key="2">
    <source>
        <dbReference type="ARBA" id="ARBA00013194"/>
    </source>
</evidence>
<dbReference type="EC" id="5.2.1.8" evidence="2"/>
<dbReference type="EMBL" id="BAUV01000022">
    <property type="protein sequence ID" value="GAE35754.1"/>
    <property type="molecule type" value="Genomic_DNA"/>
</dbReference>
<keyword evidence="5" id="KW-0413">Isomerase</keyword>
<dbReference type="eggNOG" id="COG0760">
    <property type="taxonomic scope" value="Bacteria"/>
</dbReference>
<dbReference type="OrthoDB" id="2972868at2"/>
<comment type="catalytic activity">
    <reaction evidence="1">
        <text>[protein]-peptidylproline (omega=180) = [protein]-peptidylproline (omega=0)</text>
        <dbReference type="Rhea" id="RHEA:16237"/>
        <dbReference type="Rhea" id="RHEA-COMP:10747"/>
        <dbReference type="Rhea" id="RHEA-COMP:10748"/>
        <dbReference type="ChEBI" id="CHEBI:83833"/>
        <dbReference type="ChEBI" id="CHEBI:83834"/>
        <dbReference type="EC" id="5.2.1.8"/>
    </reaction>
</comment>
<comment type="caution">
    <text evidence="6">The sequence shown here is derived from an EMBL/GenBank/DDBJ whole genome shotgun (WGS) entry which is preliminary data.</text>
</comment>
<proteinExistence type="predicted"/>
<evidence type="ECO:0000256" key="5">
    <source>
        <dbReference type="ARBA" id="ARBA00023235"/>
    </source>
</evidence>
<name>W4QWQ2_HALA3</name>
<sequence length="249" mass="28151">MKKITMGLGIFVLAIGLAACGGEETEQEETVATPEEESVAVDQDINSIIDTESIPEIIATVNGEDIEKEIYVANLQQQASSLAMQGFDLDSEEGRSYLEMIEESILQQIINEKLIVQAANAEDIEVSEEDIDQEIATLIEELPIESEEDLQALLDEQGVTMEELRSDIVDYVKRDKYIQQNLTITNPTEEELQALYDEMLAMVEDESEAPAFEDYKDELEYSFLQEQEQEQTMQLVENLRETSDITIHI</sequence>
<evidence type="ECO:0000256" key="3">
    <source>
        <dbReference type="ARBA" id="ARBA00022729"/>
    </source>
</evidence>
<gene>
    <name evidence="6" type="ORF">JCM9157_2884</name>
</gene>
<dbReference type="STRING" id="1236973.JCM9157_2884"/>
<evidence type="ECO:0000313" key="7">
    <source>
        <dbReference type="Proteomes" id="UP000018896"/>
    </source>
</evidence>
<protein>
    <recommendedName>
        <fullName evidence="2">peptidylprolyl isomerase</fullName>
        <ecNumber evidence="2">5.2.1.8</ecNumber>
    </recommendedName>
</protein>
<dbReference type="PANTHER" id="PTHR47245">
    <property type="entry name" value="PEPTIDYLPROLYL ISOMERASE"/>
    <property type="match status" value="1"/>
</dbReference>